<feature type="compositionally biased region" description="Basic and acidic residues" evidence="1">
    <location>
        <begin position="42"/>
        <end position="79"/>
    </location>
</feature>
<dbReference type="KEGG" id="pfy:PFICI_00986"/>
<dbReference type="SUPFAM" id="SSF54236">
    <property type="entry name" value="Ubiquitin-like"/>
    <property type="match status" value="1"/>
</dbReference>
<dbReference type="eggNOG" id="ENOG502SB4V">
    <property type="taxonomic scope" value="Eukaryota"/>
</dbReference>
<evidence type="ECO:0000313" key="3">
    <source>
        <dbReference type="EMBL" id="ETS87158.1"/>
    </source>
</evidence>
<dbReference type="EMBL" id="KI912109">
    <property type="protein sequence ID" value="ETS87158.1"/>
    <property type="molecule type" value="Genomic_DNA"/>
</dbReference>
<dbReference type="Proteomes" id="UP000030651">
    <property type="component" value="Unassembled WGS sequence"/>
</dbReference>
<dbReference type="InterPro" id="IPR029071">
    <property type="entry name" value="Ubiquitin-like_domsf"/>
</dbReference>
<protein>
    <recommendedName>
        <fullName evidence="2">Ubiquitin-like domain-containing protein</fullName>
    </recommendedName>
</protein>
<proteinExistence type="predicted"/>
<feature type="compositionally biased region" description="Basic and acidic residues" evidence="1">
    <location>
        <begin position="175"/>
        <end position="184"/>
    </location>
</feature>
<dbReference type="OrthoDB" id="3365399at2759"/>
<evidence type="ECO:0000313" key="4">
    <source>
        <dbReference type="Proteomes" id="UP000030651"/>
    </source>
</evidence>
<organism evidence="3 4">
    <name type="scientific">Pestalotiopsis fici (strain W106-1 / CGMCC3.15140)</name>
    <dbReference type="NCBI Taxonomy" id="1229662"/>
    <lineage>
        <taxon>Eukaryota</taxon>
        <taxon>Fungi</taxon>
        <taxon>Dikarya</taxon>
        <taxon>Ascomycota</taxon>
        <taxon>Pezizomycotina</taxon>
        <taxon>Sordariomycetes</taxon>
        <taxon>Xylariomycetidae</taxon>
        <taxon>Amphisphaeriales</taxon>
        <taxon>Sporocadaceae</taxon>
        <taxon>Pestalotiopsis</taxon>
    </lineage>
</organism>
<dbReference type="InterPro" id="IPR000626">
    <property type="entry name" value="Ubiquitin-like_dom"/>
</dbReference>
<keyword evidence="4" id="KW-1185">Reference proteome</keyword>
<reference evidence="4" key="1">
    <citation type="journal article" date="2015" name="BMC Genomics">
        <title>Genomic and transcriptomic analysis of the endophytic fungus Pestalotiopsis fici reveals its lifestyle and high potential for synthesis of natural products.</title>
        <authorList>
            <person name="Wang X."/>
            <person name="Zhang X."/>
            <person name="Liu L."/>
            <person name="Xiang M."/>
            <person name="Wang W."/>
            <person name="Sun X."/>
            <person name="Che Y."/>
            <person name="Guo L."/>
            <person name="Liu G."/>
            <person name="Guo L."/>
            <person name="Wang C."/>
            <person name="Yin W.B."/>
            <person name="Stadler M."/>
            <person name="Zhang X."/>
            <person name="Liu X."/>
        </authorList>
    </citation>
    <scope>NUCLEOTIDE SEQUENCE [LARGE SCALE GENOMIC DNA]</scope>
    <source>
        <strain evidence="4">W106-1 / CGMCC3.15140</strain>
    </source>
</reference>
<feature type="compositionally biased region" description="Acidic residues" evidence="1">
    <location>
        <begin position="379"/>
        <end position="392"/>
    </location>
</feature>
<sequence>MEKPKRVLPFKKRAAPRNSDTPAENKTTDDDSTSMFRKRSNKYFEDAERKAAEKAALQEKARREKNNADADNEAKEQLSRKSSKSGTNSTPRRGSKRHRMSLSDDEDDSEINSPTPSSRKSSRFSSTQSPSRSRDSIKKSKRPHSKSLGSSKPPSTQVISLDSDDDDPFTTTTTRAKDKGKEKMSPLPTNGSDVPPSAQALHHSDVEDDTPVDGSLHDPDPDDIGAAYIRSAQERAMKRRAVLEAEEARVVPAVEVMIESKLPGIPPLKVKIQINKRISMMKEAWRNYVKKRLDELPSITPAIIDSVFLTWKEMKIQEVLTLERLGITPDSQGNITPQTPKLENVYASRDKVHLEAWTPELYEKHNLEKERERKRNLGELDDEPVAEEEPEPETPTPKSIRIILKSRNYENMGLNVPLDITVGKVVQAFRKKHGLDHEKVIKLHFDGEILTEEETMDGIGVEDMDSLEVHITDP</sequence>
<feature type="compositionally biased region" description="Basic residues" evidence="1">
    <location>
        <begin position="1"/>
        <end position="15"/>
    </location>
</feature>
<feature type="region of interest" description="Disordered" evidence="1">
    <location>
        <begin position="1"/>
        <end position="224"/>
    </location>
</feature>
<evidence type="ECO:0000256" key="1">
    <source>
        <dbReference type="SAM" id="MobiDB-lite"/>
    </source>
</evidence>
<evidence type="ECO:0000259" key="2">
    <source>
        <dbReference type="PROSITE" id="PS50053"/>
    </source>
</evidence>
<dbReference type="Gene3D" id="3.10.20.90">
    <property type="entry name" value="Phosphatidylinositol 3-kinase Catalytic Subunit, Chain A, domain 1"/>
    <property type="match status" value="1"/>
</dbReference>
<dbReference type="PROSITE" id="PS50053">
    <property type="entry name" value="UBIQUITIN_2"/>
    <property type="match status" value="1"/>
</dbReference>
<accession>W3XM84</accession>
<feature type="region of interest" description="Disordered" evidence="1">
    <location>
        <begin position="373"/>
        <end position="399"/>
    </location>
</feature>
<feature type="compositionally biased region" description="Low complexity" evidence="1">
    <location>
        <begin position="113"/>
        <end position="131"/>
    </location>
</feature>
<dbReference type="OMA" id="VHMEAVT"/>
<dbReference type="GeneID" id="19265999"/>
<name>W3XM84_PESFW</name>
<dbReference type="InterPro" id="IPR022617">
    <property type="entry name" value="Rad60/SUMO-like_dom"/>
</dbReference>
<dbReference type="InParanoid" id="W3XM84"/>
<gene>
    <name evidence="3" type="ORF">PFICI_00986</name>
</gene>
<dbReference type="AlphaFoldDB" id="W3XM84"/>
<dbReference type="Pfam" id="PF11976">
    <property type="entry name" value="Rad60-SLD"/>
    <property type="match status" value="1"/>
</dbReference>
<dbReference type="HOGENOM" id="CLU_032739_1_0_1"/>
<dbReference type="RefSeq" id="XP_007827758.1">
    <property type="nucleotide sequence ID" value="XM_007829567.1"/>
</dbReference>
<feature type="domain" description="Ubiquitin-like" evidence="2">
    <location>
        <begin position="400"/>
        <end position="474"/>
    </location>
</feature>
<feature type="compositionally biased region" description="Polar residues" evidence="1">
    <location>
        <begin position="147"/>
        <end position="160"/>
    </location>
</feature>